<feature type="region of interest" description="Disordered" evidence="1">
    <location>
        <begin position="48"/>
        <end position="67"/>
    </location>
</feature>
<sequence>MRWWKIVGLAGVAGVAATGAVVVRAERRRRSYTPEEIRARLRARLEEIEETSATGPGADGHSGAAEA</sequence>
<protein>
    <submittedName>
        <fullName evidence="2">Uncharacterized protein</fullName>
    </submittedName>
</protein>
<organism evidence="2 3">
    <name type="scientific">Streptosporangium sandarakinum</name>
    <dbReference type="NCBI Taxonomy" id="1260955"/>
    <lineage>
        <taxon>Bacteria</taxon>
        <taxon>Bacillati</taxon>
        <taxon>Actinomycetota</taxon>
        <taxon>Actinomycetes</taxon>
        <taxon>Streptosporangiales</taxon>
        <taxon>Streptosporangiaceae</taxon>
        <taxon>Streptosporangium</taxon>
    </lineage>
</organism>
<dbReference type="Proteomes" id="UP000576393">
    <property type="component" value="Unassembled WGS sequence"/>
</dbReference>
<name>A0A852VA02_9ACTN</name>
<evidence type="ECO:0000313" key="2">
    <source>
        <dbReference type="EMBL" id="NYF44318.1"/>
    </source>
</evidence>
<dbReference type="AlphaFoldDB" id="A0A852VA02"/>
<reference evidence="2 3" key="1">
    <citation type="submission" date="2020-07" db="EMBL/GenBank/DDBJ databases">
        <title>Sequencing the genomes of 1000 actinobacteria strains.</title>
        <authorList>
            <person name="Klenk H.-P."/>
        </authorList>
    </citation>
    <scope>NUCLEOTIDE SEQUENCE [LARGE SCALE GENOMIC DNA]</scope>
    <source>
        <strain evidence="2 3">DSM 45763</strain>
    </source>
</reference>
<proteinExistence type="predicted"/>
<accession>A0A852VA02</accession>
<evidence type="ECO:0000256" key="1">
    <source>
        <dbReference type="SAM" id="MobiDB-lite"/>
    </source>
</evidence>
<evidence type="ECO:0000313" key="3">
    <source>
        <dbReference type="Proteomes" id="UP000576393"/>
    </source>
</evidence>
<dbReference type="EMBL" id="JACCCO010000003">
    <property type="protein sequence ID" value="NYF44318.1"/>
    <property type="molecule type" value="Genomic_DNA"/>
</dbReference>
<keyword evidence="3" id="KW-1185">Reference proteome</keyword>
<comment type="caution">
    <text evidence="2">The sequence shown here is derived from an EMBL/GenBank/DDBJ whole genome shotgun (WGS) entry which is preliminary data.</text>
</comment>
<gene>
    <name evidence="2" type="ORF">HDA43_006545</name>
</gene>
<dbReference type="RefSeq" id="WP_179828344.1">
    <property type="nucleotide sequence ID" value="NZ_JACCCO010000003.1"/>
</dbReference>